<evidence type="ECO:0000313" key="3">
    <source>
        <dbReference type="EMBL" id="NJQ17823.1"/>
    </source>
</evidence>
<proteinExistence type="predicted"/>
<evidence type="ECO:0000259" key="2">
    <source>
        <dbReference type="Pfam" id="PF14016"/>
    </source>
</evidence>
<feature type="region of interest" description="Disordered" evidence="1">
    <location>
        <begin position="48"/>
        <end position="99"/>
    </location>
</feature>
<feature type="region of interest" description="Disordered" evidence="1">
    <location>
        <begin position="1"/>
        <end position="27"/>
    </location>
</feature>
<gene>
    <name evidence="3" type="ORF">HCN52_23530</name>
</gene>
<feature type="compositionally biased region" description="Low complexity" evidence="1">
    <location>
        <begin position="48"/>
        <end position="59"/>
    </location>
</feature>
<dbReference type="Proteomes" id="UP000727056">
    <property type="component" value="Unassembled WGS sequence"/>
</dbReference>
<evidence type="ECO:0000313" key="4">
    <source>
        <dbReference type="Proteomes" id="UP000727056"/>
    </source>
</evidence>
<dbReference type="RefSeq" id="WP_168090447.1">
    <property type="nucleotide sequence ID" value="NZ_BHZH01000194.1"/>
</dbReference>
<reference evidence="3 4" key="1">
    <citation type="submission" date="2020-03" db="EMBL/GenBank/DDBJ databases">
        <title>Draft genome of Streptomyces sp. ventii, isolated from the Axial Seamount in the Pacific Ocean, and resequencing of the two type strains Streptomyces lonarensis strain NCL 716 and Streptomyces bohaiensis strain 11A07.</title>
        <authorList>
            <person name="Loughran R.M."/>
            <person name="Pfannmuller K.M."/>
            <person name="Wasson B.J."/>
            <person name="Deadmond M.C."/>
            <person name="Paddock B.E."/>
            <person name="Koyack M.J."/>
            <person name="Gallegos D.A."/>
            <person name="Mitchell E.A."/>
            <person name="Ushijima B."/>
            <person name="Saw J.H."/>
            <person name="Mcphail K.L."/>
            <person name="Videau P."/>
        </authorList>
    </citation>
    <scope>NUCLEOTIDE SEQUENCE [LARGE SCALE GENOMIC DNA]</scope>
    <source>
        <strain evidence="3 4">11A07</strain>
    </source>
</reference>
<dbReference type="Pfam" id="PF14016">
    <property type="entry name" value="DUF4232"/>
    <property type="match status" value="1"/>
</dbReference>
<evidence type="ECO:0000256" key="1">
    <source>
        <dbReference type="SAM" id="MobiDB-lite"/>
    </source>
</evidence>
<dbReference type="InterPro" id="IPR025326">
    <property type="entry name" value="DUF4232"/>
</dbReference>
<dbReference type="EMBL" id="JAAVJC010000425">
    <property type="protein sequence ID" value="NJQ17823.1"/>
    <property type="molecule type" value="Genomic_DNA"/>
</dbReference>
<feature type="compositionally biased region" description="Polar residues" evidence="1">
    <location>
        <begin position="1"/>
        <end position="12"/>
    </location>
</feature>
<accession>A0ABX1CI58</accession>
<feature type="compositionally biased region" description="Acidic residues" evidence="1">
    <location>
        <begin position="75"/>
        <end position="85"/>
    </location>
</feature>
<organism evidence="3 4">
    <name type="scientific">Streptomyces bohaiensis</name>
    <dbReference type="NCBI Taxonomy" id="1431344"/>
    <lineage>
        <taxon>Bacteria</taxon>
        <taxon>Bacillati</taxon>
        <taxon>Actinomycetota</taxon>
        <taxon>Actinomycetes</taxon>
        <taxon>Kitasatosporales</taxon>
        <taxon>Streptomycetaceae</taxon>
        <taxon>Streptomyces</taxon>
    </lineage>
</organism>
<feature type="domain" description="DUF4232" evidence="2">
    <location>
        <begin position="100"/>
        <end position="212"/>
    </location>
</feature>
<name>A0ABX1CI58_9ACTN</name>
<protein>
    <submittedName>
        <fullName evidence="3">DUF4232 domain-containing protein</fullName>
    </submittedName>
</protein>
<comment type="caution">
    <text evidence="3">The sequence shown here is derived from an EMBL/GenBank/DDBJ whole genome shotgun (WGS) entry which is preliminary data.</text>
</comment>
<sequence length="236" mass="24172">MPHTDGTPQTTDAPPAHRADRGRTAPLGRPMLTIAAVAALVVAAAGCSSADADRSAPASEVGSEEQQDAASSSADETDGESEAESGTEVSPAGGLNPDACTADQVTAEVEAYYIERDRRTVDVVFSGSDAEECTLGATPALSLGDASGERIGSPSQHVNYPTESVQMNDANQAVFGISVGDDGDGGEGGDGEGCWPAASELQITLPGSEDLFVLDVEELEIVVCDDHLEHGAIRTR</sequence>
<keyword evidence="4" id="KW-1185">Reference proteome</keyword>